<sequence>MAQPSTRFGLKIIRCPDAMRWYSSHIGETFPLLADFGDEFKSREPEGYVNFIQKGDCEVVELTQPAS</sequence>
<evidence type="ECO:0000313" key="2">
    <source>
        <dbReference type="Proteomes" id="UP000387223"/>
    </source>
</evidence>
<dbReference type="AlphaFoldDB" id="A0A5M3Q260"/>
<protein>
    <submittedName>
        <fullName evidence="1">Uncharacterized protein</fullName>
    </submittedName>
</protein>
<comment type="caution">
    <text evidence="1">The sequence shown here is derived from an EMBL/GenBank/DDBJ whole genome shotgun (WGS) entry which is preliminary data.</text>
</comment>
<proteinExistence type="predicted"/>
<dbReference type="RefSeq" id="WP_136631079.1">
    <property type="nucleotide sequence ID" value="NZ_BGZI01000020.1"/>
</dbReference>
<gene>
    <name evidence="1" type="ORF">MSSD14B_28840</name>
</gene>
<organism evidence="1 2">
    <name type="scientific">Marinobacter salsuginis</name>
    <dbReference type="NCBI Taxonomy" id="418719"/>
    <lineage>
        <taxon>Bacteria</taxon>
        <taxon>Pseudomonadati</taxon>
        <taxon>Pseudomonadota</taxon>
        <taxon>Gammaproteobacteria</taxon>
        <taxon>Pseudomonadales</taxon>
        <taxon>Marinobacteraceae</taxon>
        <taxon>Marinobacter</taxon>
    </lineage>
</organism>
<dbReference type="Proteomes" id="UP000387223">
    <property type="component" value="Unassembled WGS sequence"/>
</dbReference>
<name>A0A5M3Q260_9GAMM</name>
<evidence type="ECO:0000313" key="1">
    <source>
        <dbReference type="EMBL" id="GBO89216.1"/>
    </source>
</evidence>
<accession>A0A5M3Q260</accession>
<dbReference type="EMBL" id="BGZI01000020">
    <property type="protein sequence ID" value="GBO89216.1"/>
    <property type="molecule type" value="Genomic_DNA"/>
</dbReference>
<reference evidence="1 2" key="1">
    <citation type="journal article" date="2019" name="J. Gen. Appl. Microbiol.">
        <title>Aerobic degradation of cis-dichloroethene by the marine bacterium Marinobacter salsuginis strain 5N-3.</title>
        <authorList>
            <person name="Inoue Y."/>
            <person name="Fukunaga Y."/>
            <person name="Katsumata H."/>
            <person name="Ohji S."/>
            <person name="Hosoyama A."/>
            <person name="Mori K."/>
            <person name="Ando K."/>
        </authorList>
    </citation>
    <scope>NUCLEOTIDE SEQUENCE [LARGE SCALE GENOMIC DNA]</scope>
    <source>
        <strain evidence="1 2">NBRC 109114</strain>
    </source>
</reference>